<keyword evidence="1" id="KW-0378">Hydrolase</keyword>
<dbReference type="InterPro" id="IPR001932">
    <property type="entry name" value="PPM-type_phosphatase-like_dom"/>
</dbReference>
<dbReference type="InterPro" id="IPR052016">
    <property type="entry name" value="Bact_Sigma-Reg"/>
</dbReference>
<dbReference type="PANTHER" id="PTHR43156:SF2">
    <property type="entry name" value="STAGE II SPORULATION PROTEIN E"/>
    <property type="match status" value="1"/>
</dbReference>
<evidence type="ECO:0000256" key="1">
    <source>
        <dbReference type="ARBA" id="ARBA00022801"/>
    </source>
</evidence>
<feature type="transmembrane region" description="Helical" evidence="2">
    <location>
        <begin position="374"/>
        <end position="395"/>
    </location>
</feature>
<dbReference type="GO" id="GO:0016791">
    <property type="term" value="F:phosphatase activity"/>
    <property type="evidence" value="ECO:0007669"/>
    <property type="project" value="TreeGrafter"/>
</dbReference>
<evidence type="ECO:0000313" key="4">
    <source>
        <dbReference type="EMBL" id="HGY56096.1"/>
    </source>
</evidence>
<dbReference type="PANTHER" id="PTHR43156">
    <property type="entry name" value="STAGE II SPORULATION PROTEIN E-RELATED"/>
    <property type="match status" value="1"/>
</dbReference>
<dbReference type="Gene3D" id="3.60.40.10">
    <property type="entry name" value="PPM-type phosphatase domain"/>
    <property type="match status" value="1"/>
</dbReference>
<keyword evidence="2" id="KW-0812">Transmembrane</keyword>
<accession>A0A7V4U150</accession>
<proteinExistence type="predicted"/>
<evidence type="ECO:0000259" key="3">
    <source>
        <dbReference type="SMART" id="SM00331"/>
    </source>
</evidence>
<evidence type="ECO:0000256" key="2">
    <source>
        <dbReference type="SAM" id="Phobius"/>
    </source>
</evidence>
<feature type="transmembrane region" description="Helical" evidence="2">
    <location>
        <begin position="312"/>
        <end position="335"/>
    </location>
</feature>
<sequence length="811" mass="91179">MRALKSYFLFILLAGIILFALYPRYYPLMGLNQNAGSDKIIRTAQELAFLFSMDVSEYHPIVKLEQNANLIKYVQKTVGLQKANALLRKQVNGYYYDVRWVPTNIFSVSNNNGDENQVNKIIKSFQLKFDTRGNLIGLDRTIADTGRVRSVSKQEAAQIANRFLEHFSNIRLFADTSRLDSSFEISARAVDEGGSAGDSKAPGKNRVDYEFVRHIPIEAMPDTMKIRLAMVGDQIVKLTQELDIPEAEPQAPHFIAKMLMILVYLGFFIALSILWFKRVRSYEIGFKLAIKLGILSAAATFFGILLSLSYPFYWGNIFEIILGPIFIGLGIFVLWMTSESLIREVWNEKLLTVDLLLNGYILDSHIGTSLIRGISLGLSTLAVLLVGAAAADYFFDISFLYLTDSNIVFATAAEPGLYLAFRNVSYALAASLFSFLVIPGLLRKWVNIPVFFISITVVVFSLVFYDVFSPQWTGLLIMAVVGLLFTLSVFRFDFLTVAVAFYVFQLSKGGLFLVFGQDGFGWTYIVGFAVTLAYAVAAVLTRDSLGDYTRITPRYVKFINERQRLQRELEIAREVQMSFLPDQMPRIPGLDIAARCVPALEVGGDYYDFVQLNRSKLGVAIGDVAGKGTQAAFYMTLTKGFLRAVSRQQDSPKRILSEMNALFFENARRNTFISMVYAVFDVENGKGTIARAGHNPILRIPSGNSQPEILQPDGLALGLEKGPIFDEIIEEITLTLHKDDIFVFYTDGLNEAMDSSEKEFGEERLQRLLAEYKELPVQDILDRVYAEVDKFAGKKGQRDDMTMIIIRITEV</sequence>
<keyword evidence="2" id="KW-1133">Transmembrane helix</keyword>
<comment type="caution">
    <text evidence="4">The sequence shown here is derived from an EMBL/GenBank/DDBJ whole genome shotgun (WGS) entry which is preliminary data.</text>
</comment>
<dbReference type="SMART" id="SM00331">
    <property type="entry name" value="PP2C_SIG"/>
    <property type="match status" value="1"/>
</dbReference>
<feature type="transmembrane region" description="Helical" evidence="2">
    <location>
        <begin position="521"/>
        <end position="540"/>
    </location>
</feature>
<dbReference type="InterPro" id="IPR036457">
    <property type="entry name" value="PPM-type-like_dom_sf"/>
</dbReference>
<dbReference type="Proteomes" id="UP000885779">
    <property type="component" value="Unassembled WGS sequence"/>
</dbReference>
<reference evidence="4" key="1">
    <citation type="journal article" date="2020" name="mSystems">
        <title>Genome- and Community-Level Interaction Insights into Carbon Utilization and Element Cycling Functions of Hydrothermarchaeota in Hydrothermal Sediment.</title>
        <authorList>
            <person name="Zhou Z."/>
            <person name="Liu Y."/>
            <person name="Xu W."/>
            <person name="Pan J."/>
            <person name="Luo Z.H."/>
            <person name="Li M."/>
        </authorList>
    </citation>
    <scope>NUCLEOTIDE SEQUENCE [LARGE SCALE GENOMIC DNA]</scope>
    <source>
        <strain evidence="4">HyVt-577</strain>
    </source>
</reference>
<dbReference type="EMBL" id="DRQG01000097">
    <property type="protein sequence ID" value="HGY56096.1"/>
    <property type="molecule type" value="Genomic_DNA"/>
</dbReference>
<feature type="transmembrane region" description="Helical" evidence="2">
    <location>
        <begin position="471"/>
        <end position="490"/>
    </location>
</feature>
<dbReference type="SUPFAM" id="SSF81606">
    <property type="entry name" value="PP2C-like"/>
    <property type="match status" value="1"/>
</dbReference>
<dbReference type="Pfam" id="PF07228">
    <property type="entry name" value="SpoIIE"/>
    <property type="match status" value="1"/>
</dbReference>
<feature type="transmembrane region" description="Helical" evidence="2">
    <location>
        <begin position="254"/>
        <end position="276"/>
    </location>
</feature>
<dbReference type="AlphaFoldDB" id="A0A7V4U150"/>
<feature type="transmembrane region" description="Helical" evidence="2">
    <location>
        <begin position="288"/>
        <end position="306"/>
    </location>
</feature>
<protein>
    <recommendedName>
        <fullName evidence="3">PPM-type phosphatase domain-containing protein</fullName>
    </recommendedName>
</protein>
<feature type="domain" description="PPM-type phosphatase" evidence="3">
    <location>
        <begin position="587"/>
        <end position="808"/>
    </location>
</feature>
<feature type="transmembrane region" description="Helical" evidence="2">
    <location>
        <begin position="7"/>
        <end position="25"/>
    </location>
</feature>
<keyword evidence="2" id="KW-0472">Membrane</keyword>
<feature type="transmembrane region" description="Helical" evidence="2">
    <location>
        <begin position="445"/>
        <end position="465"/>
    </location>
</feature>
<feature type="transmembrane region" description="Helical" evidence="2">
    <location>
        <begin position="497"/>
        <end position="515"/>
    </location>
</feature>
<name>A0A7V4U150_CALAY</name>
<gene>
    <name evidence="4" type="ORF">ENK44_10355</name>
</gene>
<organism evidence="4">
    <name type="scientific">Caldithrix abyssi</name>
    <dbReference type="NCBI Taxonomy" id="187145"/>
    <lineage>
        <taxon>Bacteria</taxon>
        <taxon>Pseudomonadati</taxon>
        <taxon>Calditrichota</taxon>
        <taxon>Calditrichia</taxon>
        <taxon>Calditrichales</taxon>
        <taxon>Calditrichaceae</taxon>
        <taxon>Caldithrix</taxon>
    </lineage>
</organism>
<feature type="transmembrane region" description="Helical" evidence="2">
    <location>
        <begin position="415"/>
        <end position="438"/>
    </location>
</feature>